<dbReference type="STRING" id="1436961.SAMN05421739_11026"/>
<evidence type="ECO:0000313" key="2">
    <source>
        <dbReference type="EMBL" id="SFH29472.1"/>
    </source>
</evidence>
<reference evidence="3" key="1">
    <citation type="submission" date="2016-10" db="EMBL/GenBank/DDBJ databases">
        <authorList>
            <person name="Varghese N."/>
            <person name="Submissions S."/>
        </authorList>
    </citation>
    <scope>NUCLEOTIDE SEQUENCE [LARGE SCALE GENOMIC DNA]</scope>
    <source>
        <strain evidence="3">LP51</strain>
    </source>
</reference>
<dbReference type="Proteomes" id="UP000198724">
    <property type="component" value="Unassembled WGS sequence"/>
</dbReference>
<keyword evidence="3" id="KW-1185">Reference proteome</keyword>
<accession>A0A1I2YV19</accession>
<dbReference type="AlphaFoldDB" id="A0A1I2YV19"/>
<keyword evidence="1" id="KW-0472">Membrane</keyword>
<proteinExistence type="predicted"/>
<organism evidence="2 3">
    <name type="scientific">Pontibacter chinhatensis</name>
    <dbReference type="NCBI Taxonomy" id="1436961"/>
    <lineage>
        <taxon>Bacteria</taxon>
        <taxon>Pseudomonadati</taxon>
        <taxon>Bacteroidota</taxon>
        <taxon>Cytophagia</taxon>
        <taxon>Cytophagales</taxon>
        <taxon>Hymenobacteraceae</taxon>
        <taxon>Pontibacter</taxon>
    </lineage>
</organism>
<keyword evidence="1" id="KW-0812">Transmembrane</keyword>
<evidence type="ECO:0000313" key="3">
    <source>
        <dbReference type="Proteomes" id="UP000198724"/>
    </source>
</evidence>
<sequence>MIGETGIRLIGSIISLRIIFSIVFLISLSSCSKKVRFNKFEHSLLEVYNEGDTLVFQSNKGELDTVYIVDKDIGHARWNPLVHSGIFRPLSGKVYSARERLPNGQLDTRQFISLYKDEPDSTSLYIFFDDIFLSIKFKNNPSVLMSILQDSTYKFQEPVSNNDSNNQEVIYWHVKHGVVKYTTKEGTSWICISCPASDR</sequence>
<name>A0A1I2YV19_9BACT</name>
<gene>
    <name evidence="2" type="ORF">SAMN05421739_11026</name>
</gene>
<feature type="transmembrane region" description="Helical" evidence="1">
    <location>
        <begin position="6"/>
        <end position="28"/>
    </location>
</feature>
<dbReference type="OrthoDB" id="1429200at2"/>
<evidence type="ECO:0000256" key="1">
    <source>
        <dbReference type="SAM" id="Phobius"/>
    </source>
</evidence>
<protein>
    <submittedName>
        <fullName evidence="2">Uncharacterized protein</fullName>
    </submittedName>
</protein>
<dbReference type="EMBL" id="FOOT01000010">
    <property type="protein sequence ID" value="SFH29472.1"/>
    <property type="molecule type" value="Genomic_DNA"/>
</dbReference>
<keyword evidence="1" id="KW-1133">Transmembrane helix</keyword>
<dbReference type="RefSeq" id="WP_092105069.1">
    <property type="nucleotide sequence ID" value="NZ_FOOT01000010.1"/>
</dbReference>